<sequence length="733" mass="83078">MQENASSRYVYAELISPADTLIHRVKIGCDPKGAFYGYLPIPPQIPFGNYLFRCYTRYSAQFEEKGFSLREISICKPGDTPLPAKRTDTDFHVGFYPEGGDLIAGQLCRIAFETETKSGMPVGMQGWIVSEKKDTLCAFQARHQGMGDFSFIPQAGVTYYAHCSTSLGHRRFKLPPASEEACALKVERHQRTIFLSILRGTRLPKSDFQLLAVARDKPIYAQNWGEGHYVSFPDTLFPSGVVHFFLLQEGRICSRRSLFVYPQDPPCLQLNDSSDGIFHRRQKVEYELSLTDSQGKPLNGSAAVSITDARDLVPDSLQTIVSELLLSSDIQGKIIHPAWYFTHPHPDEAAYALDILLRIRAWCRYNFPNVLQAQYEEPEQKPETSLSIRGKATTQIWRKPIPGVTINLHITEANDFQSCQTDDKGQFEFSGFEFPDSTRYLLSAWRKNGRKDLVLQVDSMTYPPLKDDYIRRIPQPVSFDSKVSVNYVEKAIRNISTDKDMRNYLLGEVEVTAYKPRTYLTSYEIAADKVVREKEIQRSGIQDLGKLIFATTGVDFFNFRGRAIANTSDPEKIRDAVLLDRILVLDEVKIEDVMTVKWLLEGGLSKDDVQQIEVLKGAAKCSGYFRSNYSLIVSITTKRGGRGANYYDTNFAYLMPLGPQRPAAFYSPHYPQEGSDLPDLRTTILWQPQVLFKDGQAKVSFYTADTPSAYTFLLEGITEKGEPFRKQQTLFPL</sequence>
<reference evidence="1" key="1">
    <citation type="journal article" date="2012" name="PLoS ONE">
        <title>Gene sets for utilization of primary and secondary nutrition supplies in the distal gut of endangered iberian lynx.</title>
        <authorList>
            <person name="Alcaide M."/>
            <person name="Messina E."/>
            <person name="Richter M."/>
            <person name="Bargiela R."/>
            <person name="Peplies J."/>
            <person name="Huws S.A."/>
            <person name="Newbold C.J."/>
            <person name="Golyshin P.N."/>
            <person name="Simon M.A."/>
            <person name="Lopez G."/>
            <person name="Yakimov M.M."/>
            <person name="Ferrer M."/>
        </authorList>
    </citation>
    <scope>NUCLEOTIDE SEQUENCE</scope>
</reference>
<evidence type="ECO:0000313" key="1">
    <source>
        <dbReference type="EMBL" id="EJX08888.1"/>
    </source>
</evidence>
<proteinExistence type="predicted"/>
<accession>J9GZW9</accession>
<dbReference type="EMBL" id="AMCI01000518">
    <property type="protein sequence ID" value="EJX08888.1"/>
    <property type="molecule type" value="Genomic_DNA"/>
</dbReference>
<dbReference type="SUPFAM" id="SSF56935">
    <property type="entry name" value="Porins"/>
    <property type="match status" value="1"/>
</dbReference>
<dbReference type="AlphaFoldDB" id="J9GZW9"/>
<gene>
    <name evidence="1" type="ORF">EVA_03012</name>
</gene>
<name>J9GZW9_9ZZZZ</name>
<comment type="caution">
    <text evidence="1">The sequence shown here is derived from an EMBL/GenBank/DDBJ whole genome shotgun (WGS) entry which is preliminary data.</text>
</comment>
<organism evidence="1">
    <name type="scientific">gut metagenome</name>
    <dbReference type="NCBI Taxonomy" id="749906"/>
    <lineage>
        <taxon>unclassified sequences</taxon>
        <taxon>metagenomes</taxon>
        <taxon>organismal metagenomes</taxon>
    </lineage>
</organism>
<protein>
    <submittedName>
        <fullName evidence="1">Uncharacterized protein</fullName>
    </submittedName>
</protein>